<comment type="caution">
    <text evidence="6">The sequence shown here is derived from an EMBL/GenBank/DDBJ whole genome shotgun (WGS) entry which is preliminary data.</text>
</comment>
<dbReference type="PANTHER" id="PTHR31859:SF1">
    <property type="entry name" value="TETRATRICOPEPTIDE REPEAT PROTEIN 39C"/>
    <property type="match status" value="1"/>
</dbReference>
<dbReference type="AlphaFoldDB" id="A0A9W7SZN4"/>
<feature type="compositionally biased region" description="Basic and acidic residues" evidence="5">
    <location>
        <begin position="95"/>
        <end position="104"/>
    </location>
</feature>
<dbReference type="EMBL" id="RIBY02000280">
    <property type="protein sequence ID" value="KAH9844604.1"/>
    <property type="molecule type" value="Genomic_DNA"/>
</dbReference>
<proteinExistence type="predicted"/>
<dbReference type="InterPro" id="IPR019412">
    <property type="entry name" value="IML2/TPR_39"/>
</dbReference>
<dbReference type="Pfam" id="PF10300">
    <property type="entry name" value="Iml2-TPR_39"/>
    <property type="match status" value="1"/>
</dbReference>
<feature type="region of interest" description="Disordered" evidence="5">
    <location>
        <begin position="180"/>
        <end position="206"/>
    </location>
</feature>
<dbReference type="Proteomes" id="UP001138500">
    <property type="component" value="Unassembled WGS sequence"/>
</dbReference>
<dbReference type="GO" id="GO:0005741">
    <property type="term" value="C:mitochondrial outer membrane"/>
    <property type="evidence" value="ECO:0007669"/>
    <property type="project" value="TreeGrafter"/>
</dbReference>
<evidence type="ECO:0000256" key="4">
    <source>
        <dbReference type="ARBA" id="ARBA00043897"/>
    </source>
</evidence>
<feature type="region of interest" description="Disordered" evidence="5">
    <location>
        <begin position="91"/>
        <end position="111"/>
    </location>
</feature>
<sequence>MRRWLGSKTPIASSLAGSKSLTSLDEPIALKEAMASAAYIMNDNVEQAERELSAGTSPFHKLGLATTLFLRATLGFEKEIMEQASNKLAEAEESAAEHQRRATRDPSTAHQGKIYPVGAEYALCHAESQLMSAVVAVLNESLTESLRGFYKLRKAFYTLQEIHASEKAYIERNGLDGKLSAEKSANDDGQSEASSGVMTPAEDDEDLDFEDAKDDVTLDEKVPAYQGHLESAVAGLAVGEKLKSKTNGSTTTAIPRGTTANPSGAAAQADQDLDFRDITSDPIDIFIHSGVSMCFGLLQLLLSMIPPAFSRILSLFSFRGDRELGLRMLWSSTKFRYNINGAIAGLVVLGFHNGAIAFCDILTRDALPTQRLKALLHQMRELYPDSKLWLLEESRMLAADKNVDKAVQVMNDGKKSPLKQVEALRIFERSLNYMYLHRYEECAASFIETVGVNNWSHALYYYIAGACHVELYRLHTEQGPEKAEEHAAKAEKYLREVRSHLGKKKFMGRQLPFDTFVARKIAKWEHRTKTRGCKFVDAVGVSPVTEMAYFWSGFRRMNNHQLQVCLERLTWSTSQPTWSQEPGDEKALLGLLQGACLRFLDQVPQAKTVLREQVLSHDLAQLKTNDHPDTWPLPCAHYEMAVCFWEEAGHEDGEKAMLQKCSEELAKVERWESFDLEARIGLKVATARETLRKCGVRNP</sequence>
<organism evidence="6 7">
    <name type="scientific">Teratosphaeria destructans</name>
    <dbReference type="NCBI Taxonomy" id="418781"/>
    <lineage>
        <taxon>Eukaryota</taxon>
        <taxon>Fungi</taxon>
        <taxon>Dikarya</taxon>
        <taxon>Ascomycota</taxon>
        <taxon>Pezizomycotina</taxon>
        <taxon>Dothideomycetes</taxon>
        <taxon>Dothideomycetidae</taxon>
        <taxon>Mycosphaerellales</taxon>
        <taxon>Teratosphaeriaceae</taxon>
        <taxon>Teratosphaeria</taxon>
    </lineage>
</organism>
<evidence type="ECO:0000256" key="1">
    <source>
        <dbReference type="ARBA" id="ARBA00011408"/>
    </source>
</evidence>
<dbReference type="GO" id="GO:0005634">
    <property type="term" value="C:nucleus"/>
    <property type="evidence" value="ECO:0007669"/>
    <property type="project" value="TreeGrafter"/>
</dbReference>
<accession>A0A9W7SZN4</accession>
<feature type="compositionally biased region" description="Polar residues" evidence="5">
    <location>
        <begin position="187"/>
        <end position="197"/>
    </location>
</feature>
<dbReference type="PANTHER" id="PTHR31859">
    <property type="entry name" value="TETRATRICOPEPTIDE REPEAT PROTEIN 39 FAMILY MEMBER"/>
    <property type="match status" value="1"/>
</dbReference>
<evidence type="ECO:0000256" key="3">
    <source>
        <dbReference type="ARBA" id="ARBA00019539"/>
    </source>
</evidence>
<reference evidence="6 7" key="1">
    <citation type="journal article" date="2018" name="IMA Fungus">
        <title>IMA Genome-F 10: Nine draft genome sequences of Claviceps purpurea s.lat., including C. arundinis, C. humidiphila, and C. cf. spartinae, pseudomolecules for the pitch canker pathogen Fusarium circinatum, draft genome of Davidsoniella eucalypti, Grosmannia galeiformis, Quambalaria eucalypti, and Teratosphaeria destructans.</title>
        <authorList>
            <person name="Wingfield B.D."/>
            <person name="Liu M."/>
            <person name="Nguyen H.D."/>
            <person name="Lane F.A."/>
            <person name="Morgan S.W."/>
            <person name="De Vos L."/>
            <person name="Wilken P.M."/>
            <person name="Duong T.A."/>
            <person name="Aylward J."/>
            <person name="Coetzee M.P."/>
            <person name="Dadej K."/>
            <person name="De Beer Z.W."/>
            <person name="Findlay W."/>
            <person name="Havenga M."/>
            <person name="Kolarik M."/>
            <person name="Menzies J.G."/>
            <person name="Naidoo K."/>
            <person name="Pochopski O."/>
            <person name="Shoukouhi P."/>
            <person name="Santana Q.C."/>
            <person name="Seifert K.A."/>
            <person name="Soal N."/>
            <person name="Steenkamp E.T."/>
            <person name="Tatham C.T."/>
            <person name="van der Nest M.A."/>
            <person name="Wingfield M.J."/>
        </authorList>
    </citation>
    <scope>NUCLEOTIDE SEQUENCE [LARGE SCALE GENOMIC DNA]</scope>
    <source>
        <strain evidence="6">CMW44962</strain>
    </source>
</reference>
<evidence type="ECO:0000256" key="2">
    <source>
        <dbReference type="ARBA" id="ARBA00018424"/>
    </source>
</evidence>
<protein>
    <recommendedName>
        <fullName evidence="2">Inclusion body clearance protein IML2</fullName>
    </recommendedName>
    <alternativeName>
        <fullName evidence="3">Inclusion body clearance protein iml2</fullName>
    </alternativeName>
</protein>
<evidence type="ECO:0000256" key="5">
    <source>
        <dbReference type="SAM" id="MobiDB-lite"/>
    </source>
</evidence>
<feature type="region of interest" description="Disordered" evidence="5">
    <location>
        <begin position="246"/>
        <end position="266"/>
    </location>
</feature>
<name>A0A9W7SZN4_9PEZI</name>
<feature type="compositionally biased region" description="Polar residues" evidence="5">
    <location>
        <begin position="246"/>
        <end position="262"/>
    </location>
</feature>
<comment type="function">
    <text evidence="4">Inclusion body (IB) resident protein that interacts strongly with lipid droplet (LD) proteins. Involved in LD-mediated IB clearing after protein folding stress, probably by enabling access to the IBs of an LD-stored soluble sterol derivative that acts as a chaperone in inclusion clearing.</text>
</comment>
<dbReference type="GO" id="GO:0005829">
    <property type="term" value="C:cytosol"/>
    <property type="evidence" value="ECO:0007669"/>
    <property type="project" value="TreeGrafter"/>
</dbReference>
<reference evidence="6 7" key="2">
    <citation type="journal article" date="2021" name="Curr. Genet.">
        <title>Genetic response to nitrogen starvation in the aggressive Eucalyptus foliar pathogen Teratosphaeria destructans.</title>
        <authorList>
            <person name="Havenga M."/>
            <person name="Wingfield B.D."/>
            <person name="Wingfield M.J."/>
            <person name="Dreyer L.L."/>
            <person name="Roets F."/>
            <person name="Aylward J."/>
        </authorList>
    </citation>
    <scope>NUCLEOTIDE SEQUENCE [LARGE SCALE GENOMIC DNA]</scope>
    <source>
        <strain evidence="6">CMW44962</strain>
    </source>
</reference>
<evidence type="ECO:0000313" key="7">
    <source>
        <dbReference type="Proteomes" id="UP001138500"/>
    </source>
</evidence>
<keyword evidence="7" id="KW-1185">Reference proteome</keyword>
<comment type="subunit">
    <text evidence="1">Interacts with lipid droplet proteins.</text>
</comment>
<gene>
    <name evidence="6" type="ORF">Tdes44962_MAKER07243</name>
</gene>
<dbReference type="OrthoDB" id="2154985at2759"/>
<evidence type="ECO:0000313" key="6">
    <source>
        <dbReference type="EMBL" id="KAH9844604.1"/>
    </source>
</evidence>